<comment type="caution">
    <text evidence="2">The sequence shown here is derived from an EMBL/GenBank/DDBJ whole genome shotgun (WGS) entry which is preliminary data.</text>
</comment>
<dbReference type="RefSeq" id="WP_109305126.1">
    <property type="nucleotide sequence ID" value="NZ_BJUF01000043.1"/>
</dbReference>
<sequence>MTKLQLKKFLLTLMIGSIGGLLFTVLHIPIPWLLGPLACALTINTWRPDFLYWPKSMKSIGMLFIGYTIGQALTSEAVKEISAQLPYMFLMTILLIALSAVMALVISKVAKINYQTALLSSIPGGMTQMIVMAEETKDVNLTIVTITQTIRLLLIVIGMPILVFSFFTDVRTADTSSISAQWSIHMNSMTALILILCLVAALLGKKIKFPTAFLLVPTIVTALLQSIGMTGLELSPPFIDLALLFIGLNIALMMKPRDLDNKKQILSLAFFSGALLFVVAIVLGLFFAYMKEIDIPTALLSLAPGGMDQMGVVAHEVDASLPLVAGFQIFRTFFILFVIQPLLVLFLKYTQTKSFSKTSD</sequence>
<feature type="transmembrane region" description="Helical" evidence="1">
    <location>
        <begin position="234"/>
        <end position="253"/>
    </location>
</feature>
<dbReference type="AlphaFoldDB" id="A0A2U3ANI7"/>
<dbReference type="GO" id="GO:0010468">
    <property type="term" value="P:regulation of gene expression"/>
    <property type="evidence" value="ECO:0007669"/>
    <property type="project" value="InterPro"/>
</dbReference>
<keyword evidence="1" id="KW-1133">Transmembrane helix</keyword>
<evidence type="ECO:0000256" key="1">
    <source>
        <dbReference type="SAM" id="Phobius"/>
    </source>
</evidence>
<keyword evidence="3" id="KW-1185">Reference proteome</keyword>
<name>A0A2U3ANI7_9BACL</name>
<evidence type="ECO:0000313" key="3">
    <source>
        <dbReference type="Proteomes" id="UP000245938"/>
    </source>
</evidence>
<keyword evidence="1" id="KW-0472">Membrane</keyword>
<dbReference type="NCBIfam" id="TIGR03082">
    <property type="entry name" value="Gneg_AbrB_dup"/>
    <property type="match status" value="2"/>
</dbReference>
<dbReference type="Pfam" id="PF05145">
    <property type="entry name" value="AbrB"/>
    <property type="match status" value="1"/>
</dbReference>
<gene>
    <name evidence="2" type="ORF">DEX24_04030</name>
</gene>
<protein>
    <submittedName>
        <fullName evidence="2">AbrB family transcriptional regulator</fullName>
    </submittedName>
</protein>
<feature type="transmembrane region" description="Helical" evidence="1">
    <location>
        <begin position="265"/>
        <end position="290"/>
    </location>
</feature>
<dbReference type="GO" id="GO:0016020">
    <property type="term" value="C:membrane"/>
    <property type="evidence" value="ECO:0007669"/>
    <property type="project" value="InterPro"/>
</dbReference>
<reference evidence="2 3" key="1">
    <citation type="submission" date="2018-05" db="EMBL/GenBank/DDBJ databases">
        <title>Kurthia sibirica genome sequence.</title>
        <authorList>
            <person name="Maclea K.S."/>
            <person name="Goen A.E."/>
        </authorList>
    </citation>
    <scope>NUCLEOTIDE SEQUENCE [LARGE SCALE GENOMIC DNA]</scope>
    <source>
        <strain evidence="2 3">ATCC 49154</strain>
    </source>
</reference>
<dbReference type="EMBL" id="QFVR01000004">
    <property type="protein sequence ID" value="PWI26103.1"/>
    <property type="molecule type" value="Genomic_DNA"/>
</dbReference>
<feature type="transmembrane region" description="Helical" evidence="1">
    <location>
        <begin position="9"/>
        <end position="30"/>
    </location>
</feature>
<dbReference type="Proteomes" id="UP000245938">
    <property type="component" value="Unassembled WGS sequence"/>
</dbReference>
<dbReference type="PANTHER" id="PTHR38457:SF1">
    <property type="entry name" value="REGULATOR ABRB-RELATED"/>
    <property type="match status" value="1"/>
</dbReference>
<dbReference type="OrthoDB" id="5460360at2"/>
<dbReference type="PIRSF" id="PIRSF038991">
    <property type="entry name" value="Protein_AbrB"/>
    <property type="match status" value="1"/>
</dbReference>
<accession>A0A2U3ANI7</accession>
<dbReference type="PANTHER" id="PTHR38457">
    <property type="entry name" value="REGULATOR ABRB-RELATED"/>
    <property type="match status" value="1"/>
</dbReference>
<feature type="transmembrane region" description="Helical" evidence="1">
    <location>
        <begin position="85"/>
        <end position="106"/>
    </location>
</feature>
<organism evidence="2 3">
    <name type="scientific">Kurthia sibirica</name>
    <dbReference type="NCBI Taxonomy" id="202750"/>
    <lineage>
        <taxon>Bacteria</taxon>
        <taxon>Bacillati</taxon>
        <taxon>Bacillota</taxon>
        <taxon>Bacilli</taxon>
        <taxon>Bacillales</taxon>
        <taxon>Caryophanaceae</taxon>
        <taxon>Kurthia</taxon>
    </lineage>
</organism>
<dbReference type="InterPro" id="IPR017516">
    <property type="entry name" value="AbrB_dup"/>
</dbReference>
<feature type="transmembrane region" description="Helical" evidence="1">
    <location>
        <begin position="182"/>
        <end position="204"/>
    </location>
</feature>
<feature type="transmembrane region" description="Helical" evidence="1">
    <location>
        <begin position="211"/>
        <end position="228"/>
    </location>
</feature>
<dbReference type="InterPro" id="IPR007820">
    <property type="entry name" value="AbrB_fam"/>
</dbReference>
<evidence type="ECO:0000313" key="2">
    <source>
        <dbReference type="EMBL" id="PWI26103.1"/>
    </source>
</evidence>
<keyword evidence="1" id="KW-0812">Transmembrane</keyword>
<proteinExistence type="predicted"/>
<feature type="transmembrane region" description="Helical" evidence="1">
    <location>
        <begin position="329"/>
        <end position="347"/>
    </location>
</feature>
<feature type="transmembrane region" description="Helical" evidence="1">
    <location>
        <begin position="152"/>
        <end position="170"/>
    </location>
</feature>